<dbReference type="SUPFAM" id="SSF51101">
    <property type="entry name" value="Mannose-binding lectins"/>
    <property type="match status" value="1"/>
</dbReference>
<keyword evidence="1" id="KW-0732">Signal</keyword>
<dbReference type="InterPro" id="IPR036691">
    <property type="entry name" value="Endo/exonu/phosph_ase_sf"/>
</dbReference>
<dbReference type="GO" id="GO:0046856">
    <property type="term" value="P:phosphatidylinositol dephosphorylation"/>
    <property type="evidence" value="ECO:0007669"/>
    <property type="project" value="InterPro"/>
</dbReference>
<dbReference type="Gene3D" id="2.100.10.30">
    <property type="entry name" value="Jacalin-like lectin domain"/>
    <property type="match status" value="1"/>
</dbReference>
<dbReference type="InterPro" id="IPR001229">
    <property type="entry name" value="Jacalin-like_lectin_dom"/>
</dbReference>
<protein>
    <recommendedName>
        <fullName evidence="2">Jacalin-type lectin domain-containing protein</fullName>
    </recommendedName>
</protein>
<dbReference type="EMBL" id="SWKV01000001">
    <property type="protein sequence ID" value="KAF3048311.1"/>
    <property type="molecule type" value="Genomic_DNA"/>
</dbReference>
<feature type="signal peptide" evidence="1">
    <location>
        <begin position="1"/>
        <end position="20"/>
    </location>
</feature>
<feature type="chain" id="PRO_5040171028" description="Jacalin-type lectin domain-containing protein" evidence="1">
    <location>
        <begin position="21"/>
        <end position="441"/>
    </location>
</feature>
<name>A0A9P4X0L9_9PLEO</name>
<dbReference type="GO" id="GO:0004767">
    <property type="term" value="F:sphingomyelin phosphodiesterase activity"/>
    <property type="evidence" value="ECO:0007669"/>
    <property type="project" value="InterPro"/>
</dbReference>
<reference evidence="3" key="1">
    <citation type="submission" date="2019-04" db="EMBL/GenBank/DDBJ databases">
        <title>Sequencing of skin fungus with MAO and IRED activity.</title>
        <authorList>
            <person name="Marsaioli A.J."/>
            <person name="Bonatto J.M.C."/>
            <person name="Reis Junior O."/>
        </authorList>
    </citation>
    <scope>NUCLEOTIDE SEQUENCE</scope>
    <source>
        <strain evidence="3">28M1</strain>
    </source>
</reference>
<dbReference type="GO" id="GO:0005737">
    <property type="term" value="C:cytoplasm"/>
    <property type="evidence" value="ECO:0007669"/>
    <property type="project" value="TreeGrafter"/>
</dbReference>
<evidence type="ECO:0000313" key="4">
    <source>
        <dbReference type="Proteomes" id="UP000758155"/>
    </source>
</evidence>
<keyword evidence="4" id="KW-1185">Reference proteome</keyword>
<comment type="caution">
    <text evidence="3">The sequence shown here is derived from an EMBL/GenBank/DDBJ whole genome shotgun (WGS) entry which is preliminary data.</text>
</comment>
<accession>A0A9P4X0L9</accession>
<evidence type="ECO:0000313" key="3">
    <source>
        <dbReference type="EMBL" id="KAF3048311.1"/>
    </source>
</evidence>
<dbReference type="Pfam" id="PF22669">
    <property type="entry name" value="Exo_endo_phos2"/>
    <property type="match status" value="1"/>
</dbReference>
<dbReference type="SMART" id="SM00915">
    <property type="entry name" value="Jacalin"/>
    <property type="match status" value="1"/>
</dbReference>
<dbReference type="CDD" id="cd09615">
    <property type="entry name" value="Jacalin_EEP"/>
    <property type="match status" value="1"/>
</dbReference>
<dbReference type="InterPro" id="IPR000300">
    <property type="entry name" value="IPPc"/>
</dbReference>
<dbReference type="PANTHER" id="PTHR16320:SF1">
    <property type="entry name" value="SPHINGOMYELINASE DDB_G0288017"/>
    <property type="match status" value="1"/>
</dbReference>
<sequence length="441" mass="47029">MPSTLRNIVSLLPLLHYAGAQSTGTFNTITFNVAGLPEIINGNDVPGDKTDNTARIGQLLTQYDIDLIHVQEDFNYHATLYANDKHPYRTATSGGVPFGSGLNSLSNFPFTDFERVKWDVCSTFDSADCLTPKGFTFMRVKFAEGVWVDAYNLHADAGTTAADLSARASNLRQVSDHIKVNSVGNAVVVFGDSNTRYTRTGDIPGVFSTENGMEDVWVELVKKGVAPAAGSGDLLCDNPSNTTACETVDKVWYRGSSALTLQATTFDYAGDMFLQADGNILSDHNPVLVDFTWTLKGQLQVGDAYGGEFGTWYNDLDTLSKVSNAKVATVTLRGQERLDAISLSLSSGQTLSHGGTGGTASTLTLNAGETLTAATLCQGEKDGKTRIFYAQLRTSTGRSVSAGAKTSTCVEKTAASGSSFVGFLGRDGDEIDKLGFISLKA</sequence>
<dbReference type="InterPro" id="IPR036404">
    <property type="entry name" value="Jacalin-like_lectin_dom_sf"/>
</dbReference>
<organism evidence="3 4">
    <name type="scientific">Didymella heteroderae</name>
    <dbReference type="NCBI Taxonomy" id="1769908"/>
    <lineage>
        <taxon>Eukaryota</taxon>
        <taxon>Fungi</taxon>
        <taxon>Dikarya</taxon>
        <taxon>Ascomycota</taxon>
        <taxon>Pezizomycotina</taxon>
        <taxon>Dothideomycetes</taxon>
        <taxon>Pleosporomycetidae</taxon>
        <taxon>Pleosporales</taxon>
        <taxon>Pleosporineae</taxon>
        <taxon>Didymellaceae</taxon>
        <taxon>Didymella</taxon>
    </lineage>
</organism>
<dbReference type="Pfam" id="PF01419">
    <property type="entry name" value="Jacalin"/>
    <property type="match status" value="1"/>
</dbReference>
<dbReference type="InterPro" id="IPR038772">
    <property type="entry name" value="Sph/SMPD2-like"/>
</dbReference>
<proteinExistence type="predicted"/>
<evidence type="ECO:0000256" key="1">
    <source>
        <dbReference type="SAM" id="SignalP"/>
    </source>
</evidence>
<gene>
    <name evidence="3" type="ORF">E8E12_011676</name>
</gene>
<dbReference type="OrthoDB" id="40902at2759"/>
<dbReference type="AlphaFoldDB" id="A0A9P4X0L9"/>
<dbReference type="GO" id="GO:0016791">
    <property type="term" value="F:phosphatase activity"/>
    <property type="evidence" value="ECO:0007669"/>
    <property type="project" value="InterPro"/>
</dbReference>
<dbReference type="PANTHER" id="PTHR16320">
    <property type="entry name" value="SPHINGOMYELINASE FAMILY MEMBER"/>
    <property type="match status" value="1"/>
</dbReference>
<dbReference type="SUPFAM" id="SSF56219">
    <property type="entry name" value="DNase I-like"/>
    <property type="match status" value="1"/>
</dbReference>
<dbReference type="Proteomes" id="UP000758155">
    <property type="component" value="Unassembled WGS sequence"/>
</dbReference>
<evidence type="ECO:0000259" key="2">
    <source>
        <dbReference type="SMART" id="SM00915"/>
    </source>
</evidence>
<dbReference type="Gene3D" id="3.60.10.10">
    <property type="entry name" value="Endonuclease/exonuclease/phosphatase"/>
    <property type="match status" value="1"/>
</dbReference>
<feature type="domain" description="Jacalin-type lectin" evidence="2">
    <location>
        <begin position="310"/>
        <end position="438"/>
    </location>
</feature>